<feature type="transmembrane region" description="Helical" evidence="5">
    <location>
        <begin position="98"/>
        <end position="119"/>
    </location>
</feature>
<dbReference type="OrthoDB" id="10021397at2759"/>
<evidence type="ECO:0000256" key="1">
    <source>
        <dbReference type="ARBA" id="ARBA00004141"/>
    </source>
</evidence>
<dbReference type="PANTHER" id="PTHR23501">
    <property type="entry name" value="MAJOR FACILITATOR SUPERFAMILY"/>
    <property type="match status" value="1"/>
</dbReference>
<dbReference type="PROSITE" id="PS50850">
    <property type="entry name" value="MFS"/>
    <property type="match status" value="1"/>
</dbReference>
<dbReference type="GO" id="GO:0022857">
    <property type="term" value="F:transmembrane transporter activity"/>
    <property type="evidence" value="ECO:0007669"/>
    <property type="project" value="InterPro"/>
</dbReference>
<evidence type="ECO:0000313" key="7">
    <source>
        <dbReference type="EMBL" id="ODM16207.1"/>
    </source>
</evidence>
<comment type="caution">
    <text evidence="7">The sequence shown here is derived from an EMBL/GenBank/DDBJ whole genome shotgun (WGS) entry which is preliminary data.</text>
</comment>
<feature type="transmembrane region" description="Helical" evidence="5">
    <location>
        <begin position="186"/>
        <end position="205"/>
    </location>
</feature>
<feature type="transmembrane region" description="Helical" evidence="5">
    <location>
        <begin position="359"/>
        <end position="378"/>
    </location>
</feature>
<dbReference type="SUPFAM" id="SSF103473">
    <property type="entry name" value="MFS general substrate transporter"/>
    <property type="match status" value="1"/>
</dbReference>
<feature type="transmembrane region" description="Helical" evidence="5">
    <location>
        <begin position="294"/>
        <end position="313"/>
    </location>
</feature>
<evidence type="ECO:0000313" key="8">
    <source>
        <dbReference type="Proteomes" id="UP000094569"/>
    </source>
</evidence>
<keyword evidence="4 5" id="KW-0472">Membrane</keyword>
<feature type="domain" description="Major facilitator superfamily (MFS) profile" evidence="6">
    <location>
        <begin position="32"/>
        <end position="508"/>
    </location>
</feature>
<evidence type="ECO:0000256" key="5">
    <source>
        <dbReference type="SAM" id="Phobius"/>
    </source>
</evidence>
<dbReference type="InterPro" id="IPR036259">
    <property type="entry name" value="MFS_trans_sf"/>
</dbReference>
<keyword evidence="8" id="KW-1185">Reference proteome</keyword>
<name>A0A1E3B5I3_ASPCR</name>
<dbReference type="PANTHER" id="PTHR23501:SF59">
    <property type="entry name" value="MAJOR FACILITATOR SUPERFAMILY (MFS) PROFILE DOMAIN-CONTAINING PROTEIN-RELATED"/>
    <property type="match status" value="1"/>
</dbReference>
<feature type="transmembrane region" description="Helical" evidence="5">
    <location>
        <begin position="36"/>
        <end position="61"/>
    </location>
</feature>
<feature type="transmembrane region" description="Helical" evidence="5">
    <location>
        <begin position="430"/>
        <end position="448"/>
    </location>
</feature>
<sequence length="511" mass="55002">MEQDEKAQDTHISSQEVQVDEDVRLDARIWATFSSLAVLSFTISLEAAVLVPVLPSIAVALHGTTSGTLWAGSSYLLTAAVFQPLIGALSEEFGRQKLLLGSIAFFTIGVLICSLSHHMPEFLVGRSIQGIGGGGILALVNIIPTGMVSLKQRPIAIMMNQVGYVVGTILGPVLGGIIGQYTTWRWVFYVNFPLCGIVLPVVVLVMKLDDGSPRSLREQMRRLDYIGAILFLASTCSFLIGIIWGGEQYPWSSWQTLLPIICGIVGLITALLWEAYGASAPFLCLSLFSIPSANAVYASTFLQGFLLFCQLYYLPVYFEGVRGFSTGSTGLTFLPITGAMIVGSLASGALMHETTRLRWIVIIGWVLATISTSLLFLLDRNTPLYRWVLIFLTIGVGHGMLVISLNYALQVLAKKHQSGHAMSMYTFLRASGMCIGIAAGSSLLQNALNSHLGSRSGSGSALMDITNLSAHPELPPALLVSFRYTCAVMTGVSGAGLLLSFIFAVSSDIRK</sequence>
<dbReference type="Pfam" id="PF07690">
    <property type="entry name" value="MFS_1"/>
    <property type="match status" value="1"/>
</dbReference>
<dbReference type="GO" id="GO:0005886">
    <property type="term" value="C:plasma membrane"/>
    <property type="evidence" value="ECO:0007669"/>
    <property type="project" value="TreeGrafter"/>
</dbReference>
<keyword evidence="3 5" id="KW-1133">Transmembrane helix</keyword>
<comment type="subcellular location">
    <subcellularLocation>
        <location evidence="1">Membrane</location>
        <topology evidence="1">Multi-pass membrane protein</topology>
    </subcellularLocation>
</comment>
<feature type="transmembrane region" description="Helical" evidence="5">
    <location>
        <begin position="384"/>
        <end position="409"/>
    </location>
</feature>
<evidence type="ECO:0000256" key="2">
    <source>
        <dbReference type="ARBA" id="ARBA00022692"/>
    </source>
</evidence>
<feature type="transmembrane region" description="Helical" evidence="5">
    <location>
        <begin position="131"/>
        <end position="150"/>
    </location>
</feature>
<feature type="transmembrane region" description="Helical" evidence="5">
    <location>
        <begin position="162"/>
        <end position="180"/>
    </location>
</feature>
<accession>A0A1E3B5I3</accession>
<dbReference type="Proteomes" id="UP000094569">
    <property type="component" value="Unassembled WGS sequence"/>
</dbReference>
<dbReference type="PRINTS" id="PR01036">
    <property type="entry name" value="TCRTETB"/>
</dbReference>
<proteinExistence type="predicted"/>
<dbReference type="EMBL" id="JXNT01000012">
    <property type="protein sequence ID" value="ODM16207.1"/>
    <property type="molecule type" value="Genomic_DNA"/>
</dbReference>
<feature type="transmembrane region" description="Helical" evidence="5">
    <location>
        <begin position="67"/>
        <end position="86"/>
    </location>
</feature>
<feature type="transmembrane region" description="Helical" evidence="5">
    <location>
        <begin position="225"/>
        <end position="244"/>
    </location>
</feature>
<evidence type="ECO:0000259" key="6">
    <source>
        <dbReference type="PROSITE" id="PS50850"/>
    </source>
</evidence>
<gene>
    <name evidence="7" type="ORF">SI65_08206</name>
</gene>
<protein>
    <recommendedName>
        <fullName evidence="6">Major facilitator superfamily (MFS) profile domain-containing protein</fullName>
    </recommendedName>
</protein>
<dbReference type="AlphaFoldDB" id="A0A1E3B5I3"/>
<feature type="transmembrane region" description="Helical" evidence="5">
    <location>
        <begin position="482"/>
        <end position="505"/>
    </location>
</feature>
<evidence type="ECO:0000256" key="4">
    <source>
        <dbReference type="ARBA" id="ARBA00023136"/>
    </source>
</evidence>
<dbReference type="InterPro" id="IPR011701">
    <property type="entry name" value="MFS"/>
</dbReference>
<feature type="transmembrane region" description="Helical" evidence="5">
    <location>
        <begin position="333"/>
        <end position="352"/>
    </location>
</feature>
<dbReference type="Gene3D" id="1.20.1250.20">
    <property type="entry name" value="MFS general substrate transporter like domains"/>
    <property type="match status" value="1"/>
</dbReference>
<reference evidence="7 8" key="1">
    <citation type="journal article" date="2016" name="BMC Genomics">
        <title>Comparative genomic and transcriptomic analyses of the Fuzhuan brick tea-fermentation fungus Aspergillus cristatus.</title>
        <authorList>
            <person name="Ge Y."/>
            <person name="Wang Y."/>
            <person name="Liu Y."/>
            <person name="Tan Y."/>
            <person name="Ren X."/>
            <person name="Zhang X."/>
            <person name="Hyde K.D."/>
            <person name="Liu Y."/>
            <person name="Liu Z."/>
        </authorList>
    </citation>
    <scope>NUCLEOTIDE SEQUENCE [LARGE SCALE GENOMIC DNA]</scope>
    <source>
        <strain evidence="7 8">GZAAS20.1005</strain>
    </source>
</reference>
<dbReference type="InterPro" id="IPR020846">
    <property type="entry name" value="MFS_dom"/>
</dbReference>
<organism evidence="7 8">
    <name type="scientific">Aspergillus cristatus</name>
    <name type="common">Chinese Fuzhuan brick tea-fermentation fungus</name>
    <name type="synonym">Eurotium cristatum</name>
    <dbReference type="NCBI Taxonomy" id="573508"/>
    <lineage>
        <taxon>Eukaryota</taxon>
        <taxon>Fungi</taxon>
        <taxon>Dikarya</taxon>
        <taxon>Ascomycota</taxon>
        <taxon>Pezizomycotina</taxon>
        <taxon>Eurotiomycetes</taxon>
        <taxon>Eurotiomycetidae</taxon>
        <taxon>Eurotiales</taxon>
        <taxon>Aspergillaceae</taxon>
        <taxon>Aspergillus</taxon>
        <taxon>Aspergillus subgen. Aspergillus</taxon>
    </lineage>
</organism>
<dbReference type="Gene3D" id="1.20.1720.10">
    <property type="entry name" value="Multidrug resistance protein D"/>
    <property type="match status" value="1"/>
</dbReference>
<evidence type="ECO:0000256" key="3">
    <source>
        <dbReference type="ARBA" id="ARBA00022989"/>
    </source>
</evidence>
<dbReference type="VEuPathDB" id="FungiDB:SI65_08206"/>
<feature type="transmembrane region" description="Helical" evidence="5">
    <location>
        <begin position="256"/>
        <end position="273"/>
    </location>
</feature>
<keyword evidence="2 5" id="KW-0812">Transmembrane</keyword>